<dbReference type="InterPro" id="IPR000185">
    <property type="entry name" value="SecA"/>
</dbReference>
<evidence type="ECO:0000256" key="11">
    <source>
        <dbReference type="ARBA" id="ARBA00023136"/>
    </source>
</evidence>
<evidence type="ECO:0000256" key="6">
    <source>
        <dbReference type="ARBA" id="ARBA00022741"/>
    </source>
</evidence>
<dbReference type="SMART" id="SM00957">
    <property type="entry name" value="SecA_DEAD"/>
    <property type="match status" value="1"/>
</dbReference>
<evidence type="ECO:0000259" key="14">
    <source>
        <dbReference type="PROSITE" id="PS51192"/>
    </source>
</evidence>
<dbReference type="Gene3D" id="1.10.3060.10">
    <property type="entry name" value="Helical scaffold and wing domains of SecA"/>
    <property type="match status" value="1"/>
</dbReference>
<comment type="subunit">
    <text evidence="12">Monomer and homodimer. Part of the essential Sec protein translocation apparatus which comprises SecA, SecYEG and auxiliary proteins SecDF. Other proteins may also be involved.</text>
</comment>
<protein>
    <recommendedName>
        <fullName evidence="12 13">Protein translocase subunit SecA</fullName>
        <ecNumber evidence="12">7.4.2.8</ecNumber>
    </recommendedName>
</protein>
<keyword evidence="4 12" id="KW-1003">Cell membrane</keyword>
<dbReference type="GO" id="GO:0043952">
    <property type="term" value="P:protein transport by the Sec complex"/>
    <property type="evidence" value="ECO:0007669"/>
    <property type="project" value="TreeGrafter"/>
</dbReference>
<dbReference type="SUPFAM" id="SSF81767">
    <property type="entry name" value="Pre-protein crosslinking domain of SecA"/>
    <property type="match status" value="1"/>
</dbReference>
<dbReference type="PRINTS" id="PR00906">
    <property type="entry name" value="SECA"/>
</dbReference>
<dbReference type="InterPro" id="IPR027417">
    <property type="entry name" value="P-loop_NTPase"/>
</dbReference>
<dbReference type="HOGENOM" id="CLU_005314_3_0_14"/>
<evidence type="ECO:0000313" key="17">
    <source>
        <dbReference type="EMBL" id="CAL58971.1"/>
    </source>
</evidence>
<keyword evidence="11 12" id="KW-0472">Membrane</keyword>
<dbReference type="Pfam" id="PF07517">
    <property type="entry name" value="SecA_DEAD"/>
    <property type="match status" value="1"/>
</dbReference>
<comment type="similarity">
    <text evidence="2 12 13">Belongs to the SecA family.</text>
</comment>
<dbReference type="GO" id="GO:0005829">
    <property type="term" value="C:cytosol"/>
    <property type="evidence" value="ECO:0007669"/>
    <property type="project" value="TreeGrafter"/>
</dbReference>
<feature type="domain" description="SecA family profile" evidence="16">
    <location>
        <begin position="1"/>
        <end position="560"/>
    </location>
</feature>
<dbReference type="KEGG" id="maa:MAG2730"/>
<evidence type="ECO:0000256" key="12">
    <source>
        <dbReference type="HAMAP-Rule" id="MF_01382"/>
    </source>
</evidence>
<accession>A5IY62</accession>
<feature type="domain" description="Helicase C-terminal" evidence="15">
    <location>
        <begin position="413"/>
        <end position="565"/>
    </location>
</feature>
<dbReference type="EMBL" id="CU179680">
    <property type="protein sequence ID" value="CAL58971.1"/>
    <property type="molecule type" value="Genomic_DNA"/>
</dbReference>
<dbReference type="InterPro" id="IPR036266">
    <property type="entry name" value="SecA_Wing/Scaffold_sf"/>
</dbReference>
<evidence type="ECO:0000256" key="8">
    <source>
        <dbReference type="ARBA" id="ARBA00022927"/>
    </source>
</evidence>
<dbReference type="GO" id="GO:0065002">
    <property type="term" value="P:intracellular protein transmembrane transport"/>
    <property type="evidence" value="ECO:0007669"/>
    <property type="project" value="UniProtKB-UniRule"/>
</dbReference>
<dbReference type="SUPFAM" id="SSF52540">
    <property type="entry name" value="P-loop containing nucleoside triphosphate hydrolases"/>
    <property type="match status" value="2"/>
</dbReference>
<dbReference type="InterPro" id="IPR044722">
    <property type="entry name" value="SecA_SF2_C"/>
</dbReference>
<name>A5IY62_MYCAP</name>
<dbReference type="InterPro" id="IPR011115">
    <property type="entry name" value="SecA_DEAD"/>
</dbReference>
<sequence length="837" mass="96251">MNLFKSTEMRIAERVLKKINQFEPLISKLTDEELKNKTIQYRARLADGESLEKIRPEAFAVCREATKRVLGKRPYDVQMLGGVLLDLGSIAEMKTGEGKTITSIAPVYLNALSGKGAIVSTVNEYLAQRDAEEMGQVFLFLGLSVGINRAQMDPSLKREAYACDITYSIHSELGFDYLRDNMASSIEEKVQRGLHFCLTDEADSILIDEAKTPLIISGGQSEDSNVYFASDQFVRTLDENDYEIDEETKAISLTFNGVQKANRFFNFDNLYDIKNSEIVHRIQNALRAHKVMKINVEYIVRDGKIELVDAFTGRIMEGRSYSEGLQQAIQAKEMVEIEPETKTMATITYQNFFRMFDKLCGMTGTAKTEEQEFIDIYNMRVNVVPTNKPVIRQDLKDSIYASYPAKWMAVVEKVKELYEKGQPVLVGTAQIEDSELLHELLVNAEIPHTVLNAKQNASEAEIISRAGQVKAVTIATNMAGRGTDIKPSAEALALGGLYVLGTDKAESRRIDNQLRGRSGRQGDPGVSKFFLSIDDQLMRRFSNYEEFKEQFKKDGDKEVTTKSLLYGFQEAQKKIEGFNYDTRKNVLHYDDVIRQQRDLFYAQRDLILINDDVEFVINRMIKSTANMITNMPKFKDKGNIFKYHDFIEYINETILGKGIRTKLLYEDIKDLHDNDLLQYVSEFLIASYHKWRDKALDNTDLAYVRWYEKNIVLRIIDKYWQNHIDTMDKLRSHTNLVQYAQKNPYQVYTQEGSKKFDEMLSNIAYDTMTEIFKDRLGSESLITSEMENDPIFRQLIDNLILDEMSDDEREEFIVNMYKNVKSQIEQNVSENQEANNE</sequence>
<dbReference type="PROSITE" id="PS51196">
    <property type="entry name" value="SECA_MOTOR_DEAD"/>
    <property type="match status" value="1"/>
</dbReference>
<evidence type="ECO:0000256" key="2">
    <source>
        <dbReference type="ARBA" id="ARBA00007650"/>
    </source>
</evidence>
<evidence type="ECO:0000259" key="16">
    <source>
        <dbReference type="PROSITE" id="PS51196"/>
    </source>
</evidence>
<dbReference type="Pfam" id="PF07516">
    <property type="entry name" value="SecA_SW"/>
    <property type="match status" value="1"/>
</dbReference>
<dbReference type="InterPro" id="IPR011130">
    <property type="entry name" value="SecA_preprotein_X-link_dom"/>
</dbReference>
<keyword evidence="6 12" id="KW-0547">Nucleotide-binding</keyword>
<dbReference type="PROSITE" id="PS51192">
    <property type="entry name" value="HELICASE_ATP_BIND_1"/>
    <property type="match status" value="1"/>
</dbReference>
<dbReference type="GO" id="GO:0008564">
    <property type="term" value="F:protein-exporting ATPase activity"/>
    <property type="evidence" value="ECO:0007669"/>
    <property type="project" value="UniProtKB-EC"/>
</dbReference>
<evidence type="ECO:0000256" key="5">
    <source>
        <dbReference type="ARBA" id="ARBA00022490"/>
    </source>
</evidence>
<reference evidence="18" key="1">
    <citation type="journal article" date="2007" name="PLoS Genet.">
        <title>Being pathogenic, plastic, and sexual while living with a nearly minimal bacterial genome.</title>
        <authorList>
            <person name="Sirand-Pugnet P."/>
            <person name="Lartigue C."/>
            <person name="Marenda M."/>
            <person name="Jacob D."/>
            <person name="Barre A."/>
            <person name="Barbe V."/>
            <person name="Schenowitz C."/>
            <person name="Mangenot S."/>
            <person name="Couloux A."/>
            <person name="Segurens B."/>
            <person name="de Daruvar A."/>
            <person name="Blanchard A."/>
            <person name="Citti C."/>
        </authorList>
    </citation>
    <scope>NUCLEOTIDE SEQUENCE [LARGE SCALE GENOMIC DNA]</scope>
    <source>
        <strain evidence="18">PG2</strain>
    </source>
</reference>
<feature type="binding site" evidence="12">
    <location>
        <position position="484"/>
    </location>
    <ligand>
        <name>ATP</name>
        <dbReference type="ChEBI" id="CHEBI:30616"/>
    </ligand>
</feature>
<dbReference type="HAMAP" id="MF_01382">
    <property type="entry name" value="SecA"/>
    <property type="match status" value="1"/>
</dbReference>
<dbReference type="SMART" id="SM00958">
    <property type="entry name" value="SecA_PP_bind"/>
    <property type="match status" value="1"/>
</dbReference>
<proteinExistence type="inferred from homology"/>
<dbReference type="RefSeq" id="WP_011949449.1">
    <property type="nucleotide sequence ID" value="NC_009497.1"/>
</dbReference>
<organism evidence="17 18">
    <name type="scientific">Mycoplasmopsis agalactiae (strain NCTC 10123 / CIP 59.7 / PG2)</name>
    <name type="common">Mycoplasma agalactiae</name>
    <dbReference type="NCBI Taxonomy" id="347257"/>
    <lineage>
        <taxon>Bacteria</taxon>
        <taxon>Bacillati</taxon>
        <taxon>Mycoplasmatota</taxon>
        <taxon>Mycoplasmoidales</taxon>
        <taxon>Metamycoplasmataceae</taxon>
        <taxon>Mycoplasmopsis</taxon>
    </lineage>
</organism>
<dbReference type="CDD" id="cd18803">
    <property type="entry name" value="SF2_C_secA"/>
    <property type="match status" value="1"/>
</dbReference>
<dbReference type="PROSITE" id="PS51194">
    <property type="entry name" value="HELICASE_CTER"/>
    <property type="match status" value="1"/>
</dbReference>
<dbReference type="InterPro" id="IPR014018">
    <property type="entry name" value="SecA_motor_DEAD"/>
</dbReference>
<dbReference type="CDD" id="cd17928">
    <property type="entry name" value="DEXDc_SecA"/>
    <property type="match status" value="1"/>
</dbReference>
<evidence type="ECO:0000256" key="13">
    <source>
        <dbReference type="RuleBase" id="RU003874"/>
    </source>
</evidence>
<dbReference type="Gene3D" id="3.90.1440.10">
    <property type="entry name" value="SecA, preprotein cross-linking domain"/>
    <property type="match status" value="1"/>
</dbReference>
<dbReference type="Gene3D" id="3.40.50.300">
    <property type="entry name" value="P-loop containing nucleotide triphosphate hydrolases"/>
    <property type="match status" value="3"/>
</dbReference>
<evidence type="ECO:0000256" key="7">
    <source>
        <dbReference type="ARBA" id="ARBA00022840"/>
    </source>
</evidence>
<dbReference type="Pfam" id="PF01043">
    <property type="entry name" value="SecA_PP_bind"/>
    <property type="match status" value="1"/>
</dbReference>
<evidence type="ECO:0000313" key="18">
    <source>
        <dbReference type="Proteomes" id="UP000007065"/>
    </source>
</evidence>
<comment type="function">
    <text evidence="12">Part of the Sec protein translocase complex. Interacts with the SecYEG preprotein conducting channel. Has a central role in coupling the hydrolysis of ATP to the transfer of proteins into and across the cell membrane, serving as an ATP-driven molecular motor driving the stepwise translocation of polypeptide chains across the membrane.</text>
</comment>
<keyword evidence="3 12" id="KW-0813">Transport</keyword>
<dbReference type="PANTHER" id="PTHR30612:SF0">
    <property type="entry name" value="CHLOROPLAST PROTEIN-TRANSPORTING ATPASE"/>
    <property type="match status" value="1"/>
</dbReference>
<keyword evidence="8 12" id="KW-0653">Protein transport</keyword>
<dbReference type="GO" id="GO:0005524">
    <property type="term" value="F:ATP binding"/>
    <property type="evidence" value="ECO:0007669"/>
    <property type="project" value="UniProtKB-UniRule"/>
</dbReference>
<dbReference type="EC" id="7.4.2.8" evidence="12"/>
<keyword evidence="5 12" id="KW-0963">Cytoplasm</keyword>
<dbReference type="PANTHER" id="PTHR30612">
    <property type="entry name" value="SECA INNER MEMBRANE COMPONENT OF SEC PROTEIN SECRETION SYSTEM"/>
    <property type="match status" value="1"/>
</dbReference>
<dbReference type="GO" id="GO:0031522">
    <property type="term" value="C:cell envelope Sec protein transport complex"/>
    <property type="evidence" value="ECO:0007669"/>
    <property type="project" value="TreeGrafter"/>
</dbReference>
<dbReference type="NCBIfam" id="TIGR00963">
    <property type="entry name" value="secA"/>
    <property type="match status" value="1"/>
</dbReference>
<keyword evidence="9 12" id="KW-1278">Translocase</keyword>
<dbReference type="GO" id="GO:0017038">
    <property type="term" value="P:protein import"/>
    <property type="evidence" value="ECO:0007669"/>
    <property type="project" value="InterPro"/>
</dbReference>
<dbReference type="GO" id="GO:0006605">
    <property type="term" value="P:protein targeting"/>
    <property type="evidence" value="ECO:0007669"/>
    <property type="project" value="UniProtKB-UniRule"/>
</dbReference>
<comment type="subcellular location">
    <subcellularLocation>
        <location evidence="12">Cell membrane</location>
        <topology evidence="12">Peripheral membrane protein</topology>
        <orientation evidence="12">Cytoplasmic side</orientation>
    </subcellularLocation>
    <subcellularLocation>
        <location evidence="12">Cytoplasm</location>
    </subcellularLocation>
    <subcellularLocation>
        <location evidence="1">Membrane</location>
        <topology evidence="1">Peripheral membrane protein</topology>
    </subcellularLocation>
    <text evidence="12">Distribution is 50-50.</text>
</comment>
<dbReference type="AlphaFoldDB" id="A5IY62"/>
<dbReference type="NCBIfam" id="NF006630">
    <property type="entry name" value="PRK09200.1"/>
    <property type="match status" value="1"/>
</dbReference>
<dbReference type="FunFam" id="3.40.50.300:FF:000429">
    <property type="entry name" value="Preprotein translocase subunit SecA"/>
    <property type="match status" value="1"/>
</dbReference>
<comment type="catalytic activity">
    <reaction evidence="12">
        <text>ATP + H2O + cellular proteinSide 1 = ADP + phosphate + cellular proteinSide 2.</text>
        <dbReference type="EC" id="7.4.2.8"/>
    </reaction>
</comment>
<dbReference type="GO" id="GO:0005886">
    <property type="term" value="C:plasma membrane"/>
    <property type="evidence" value="ECO:0007669"/>
    <property type="project" value="UniProtKB-SubCell"/>
</dbReference>
<evidence type="ECO:0000259" key="15">
    <source>
        <dbReference type="PROSITE" id="PS51194"/>
    </source>
</evidence>
<evidence type="ECO:0000256" key="10">
    <source>
        <dbReference type="ARBA" id="ARBA00023010"/>
    </source>
</evidence>
<evidence type="ECO:0000256" key="3">
    <source>
        <dbReference type="ARBA" id="ARBA00022448"/>
    </source>
</evidence>
<gene>
    <name evidence="12 17" type="primary">secA</name>
    <name evidence="17" type="ordered locus">MAG2730</name>
</gene>
<dbReference type="GeneID" id="93358036"/>
<dbReference type="SUPFAM" id="SSF81886">
    <property type="entry name" value="Helical scaffold and wing domains of SecA"/>
    <property type="match status" value="1"/>
</dbReference>
<keyword evidence="7 12" id="KW-0067">ATP-binding</keyword>
<keyword evidence="10 12" id="KW-0811">Translocation</keyword>
<evidence type="ECO:0000256" key="4">
    <source>
        <dbReference type="ARBA" id="ARBA00022475"/>
    </source>
</evidence>
<feature type="domain" description="Helicase ATP-binding" evidence="14">
    <location>
        <begin position="80"/>
        <end position="238"/>
    </location>
</feature>
<dbReference type="InterPro" id="IPR036670">
    <property type="entry name" value="SecA_X-link_sf"/>
</dbReference>
<feature type="binding site" evidence="12">
    <location>
        <begin position="96"/>
        <end position="100"/>
    </location>
    <ligand>
        <name>ATP</name>
        <dbReference type="ChEBI" id="CHEBI:30616"/>
    </ligand>
</feature>
<dbReference type="STRING" id="347257.MAG2730"/>
<feature type="binding site" evidence="12">
    <location>
        <position position="78"/>
    </location>
    <ligand>
        <name>ATP</name>
        <dbReference type="ChEBI" id="CHEBI:30616"/>
    </ligand>
</feature>
<keyword evidence="18" id="KW-1185">Reference proteome</keyword>
<dbReference type="Pfam" id="PF21090">
    <property type="entry name" value="P-loop_SecA"/>
    <property type="match status" value="2"/>
</dbReference>
<evidence type="ECO:0000256" key="1">
    <source>
        <dbReference type="ARBA" id="ARBA00004170"/>
    </source>
</evidence>
<dbReference type="Proteomes" id="UP000007065">
    <property type="component" value="Chromosome"/>
</dbReference>
<dbReference type="InterPro" id="IPR001650">
    <property type="entry name" value="Helicase_C-like"/>
</dbReference>
<dbReference type="InterPro" id="IPR011116">
    <property type="entry name" value="SecA_Wing/Scaffold"/>
</dbReference>
<evidence type="ECO:0000256" key="9">
    <source>
        <dbReference type="ARBA" id="ARBA00022967"/>
    </source>
</evidence>
<dbReference type="InterPro" id="IPR014001">
    <property type="entry name" value="Helicase_ATP-bd"/>
</dbReference>